<feature type="region of interest" description="Disordered" evidence="1">
    <location>
        <begin position="71"/>
        <end position="95"/>
    </location>
</feature>
<name>X1AGJ9_9ZZZZ</name>
<organism evidence="2">
    <name type="scientific">marine sediment metagenome</name>
    <dbReference type="NCBI Taxonomy" id="412755"/>
    <lineage>
        <taxon>unclassified sequences</taxon>
        <taxon>metagenomes</taxon>
        <taxon>ecological metagenomes</taxon>
    </lineage>
</organism>
<comment type="caution">
    <text evidence="2">The sequence shown here is derived from an EMBL/GenBank/DDBJ whole genome shotgun (WGS) entry which is preliminary data.</text>
</comment>
<evidence type="ECO:0000256" key="1">
    <source>
        <dbReference type="SAM" id="MobiDB-lite"/>
    </source>
</evidence>
<proteinExistence type="predicted"/>
<evidence type="ECO:0000313" key="2">
    <source>
        <dbReference type="EMBL" id="GAG71833.1"/>
    </source>
</evidence>
<protein>
    <submittedName>
        <fullName evidence="2">Uncharacterized protein</fullName>
    </submittedName>
</protein>
<reference evidence="2" key="1">
    <citation type="journal article" date="2014" name="Front. Microbiol.">
        <title>High frequency of phylogenetically diverse reductive dehalogenase-homologous genes in deep subseafloor sedimentary metagenomes.</title>
        <authorList>
            <person name="Kawai M."/>
            <person name="Futagami T."/>
            <person name="Toyoda A."/>
            <person name="Takaki Y."/>
            <person name="Nishi S."/>
            <person name="Hori S."/>
            <person name="Arai W."/>
            <person name="Tsubouchi T."/>
            <person name="Morono Y."/>
            <person name="Uchiyama I."/>
            <person name="Ito T."/>
            <person name="Fujiyama A."/>
            <person name="Inagaki F."/>
            <person name="Takami H."/>
        </authorList>
    </citation>
    <scope>NUCLEOTIDE SEQUENCE</scope>
    <source>
        <strain evidence="2">Expedition CK06-06</strain>
    </source>
</reference>
<feature type="compositionally biased region" description="Gly residues" evidence="1">
    <location>
        <begin position="76"/>
        <end position="87"/>
    </location>
</feature>
<dbReference type="AlphaFoldDB" id="X1AGJ9"/>
<dbReference type="EMBL" id="BART01006944">
    <property type="protein sequence ID" value="GAG71833.1"/>
    <property type="molecule type" value="Genomic_DNA"/>
</dbReference>
<gene>
    <name evidence="2" type="ORF">S01H4_15842</name>
</gene>
<accession>X1AGJ9</accession>
<sequence length="95" mass="10057">MFLPVGLEGLVPPPVHTHEDNGYPVTVFFVIGLKIRQLLTTGFAGYRKEREQKGSVAADVIESDVFTVPVPEGDGGELIPGPGGIDKSGGRRGGR</sequence>